<evidence type="ECO:0000313" key="3">
    <source>
        <dbReference type="EMBL" id="KAF9469551.1"/>
    </source>
</evidence>
<dbReference type="PANTHER" id="PTHR33119">
    <property type="entry name" value="IFI3P"/>
    <property type="match status" value="1"/>
</dbReference>
<evidence type="ECO:0000313" key="4">
    <source>
        <dbReference type="Proteomes" id="UP000807353"/>
    </source>
</evidence>
<dbReference type="Pfam" id="PF21666">
    <property type="entry name" value="DUF4246_N"/>
    <property type="match status" value="1"/>
</dbReference>
<dbReference type="InterPro" id="IPR049207">
    <property type="entry name" value="DUF4246_N"/>
</dbReference>
<dbReference type="Proteomes" id="UP000807353">
    <property type="component" value="Unassembled WGS sequence"/>
</dbReference>
<dbReference type="OrthoDB" id="415532at2759"/>
<protein>
    <submittedName>
        <fullName evidence="3">Uncharacterized protein</fullName>
    </submittedName>
</protein>
<dbReference type="InterPro" id="IPR049192">
    <property type="entry name" value="DUF4246_C"/>
</dbReference>
<name>A0A9P6CK53_9AGAR</name>
<organism evidence="3 4">
    <name type="scientific">Collybia nuda</name>
    <dbReference type="NCBI Taxonomy" id="64659"/>
    <lineage>
        <taxon>Eukaryota</taxon>
        <taxon>Fungi</taxon>
        <taxon>Dikarya</taxon>
        <taxon>Basidiomycota</taxon>
        <taxon>Agaricomycotina</taxon>
        <taxon>Agaricomycetes</taxon>
        <taxon>Agaricomycetidae</taxon>
        <taxon>Agaricales</taxon>
        <taxon>Tricholomatineae</taxon>
        <taxon>Clitocybaceae</taxon>
        <taxon>Collybia</taxon>
    </lineage>
</organism>
<evidence type="ECO:0000259" key="1">
    <source>
        <dbReference type="Pfam" id="PF14033"/>
    </source>
</evidence>
<keyword evidence="4" id="KW-1185">Reference proteome</keyword>
<dbReference type="PANTHER" id="PTHR33119:SF1">
    <property type="entry name" value="FE2OG DIOXYGENASE DOMAIN-CONTAINING PROTEIN"/>
    <property type="match status" value="1"/>
</dbReference>
<sequence>MATSSSPRTRMYRNRFQLPGFGLPLNFMPSPTKNKLDGIFTSSLNSPHLGTAPDRLPLTTLRELTMLNLMNRVTDMPDWHLEIFDKTIISKRRAEALAASQLDVSEKMLDWCVAELQHKTKLFKRTGAKIPIWNLTLTPLKSGQLNARITYESYAYETDLGSQTNDDSRPGITRRVVQPEPGEFLPFEEPQFPVDLLKHYLTRGLQIIVKLTDIHLTPEKPVYSGDTWHVDGLLNERICATAIYCYDRSNISKSYIAFRQQSNTKSAEKIVCPPSQRDWLKAVFGCEDKGPAVQDVGVIHINEGRLITWPNILQHKFQPFRLVDPTKPGHCKILTLFLVDPSIRIISTANVPCQRKDWWIKAVRRTLPLPVELQDLIFEDVGDFPIGLEDARRLKSELLTGREALAELQDEAFRDRRFSLRAETPEDNELEGCRTM</sequence>
<dbReference type="InterPro" id="IPR025340">
    <property type="entry name" value="DUF4246"/>
</dbReference>
<dbReference type="EMBL" id="MU150229">
    <property type="protein sequence ID" value="KAF9469551.1"/>
    <property type="molecule type" value="Genomic_DNA"/>
</dbReference>
<comment type="caution">
    <text evidence="3">The sequence shown here is derived from an EMBL/GenBank/DDBJ whole genome shotgun (WGS) entry which is preliminary data.</text>
</comment>
<accession>A0A9P6CK53</accession>
<dbReference type="AlphaFoldDB" id="A0A9P6CK53"/>
<gene>
    <name evidence="3" type="ORF">BDZ94DRAFT_1316716</name>
</gene>
<evidence type="ECO:0000259" key="2">
    <source>
        <dbReference type="Pfam" id="PF21666"/>
    </source>
</evidence>
<feature type="domain" description="DUF4246" evidence="2">
    <location>
        <begin position="18"/>
        <end position="95"/>
    </location>
</feature>
<proteinExistence type="predicted"/>
<feature type="domain" description="DUF4246" evidence="1">
    <location>
        <begin position="129"/>
        <end position="360"/>
    </location>
</feature>
<reference evidence="3" key="1">
    <citation type="submission" date="2020-11" db="EMBL/GenBank/DDBJ databases">
        <authorList>
            <consortium name="DOE Joint Genome Institute"/>
            <person name="Ahrendt S."/>
            <person name="Riley R."/>
            <person name="Andreopoulos W."/>
            <person name="Labutti K."/>
            <person name="Pangilinan J."/>
            <person name="Ruiz-Duenas F.J."/>
            <person name="Barrasa J.M."/>
            <person name="Sanchez-Garcia M."/>
            <person name="Camarero S."/>
            <person name="Miyauchi S."/>
            <person name="Serrano A."/>
            <person name="Linde D."/>
            <person name="Babiker R."/>
            <person name="Drula E."/>
            <person name="Ayuso-Fernandez I."/>
            <person name="Pacheco R."/>
            <person name="Padilla G."/>
            <person name="Ferreira P."/>
            <person name="Barriuso J."/>
            <person name="Kellner H."/>
            <person name="Castanera R."/>
            <person name="Alfaro M."/>
            <person name="Ramirez L."/>
            <person name="Pisabarro A.G."/>
            <person name="Kuo A."/>
            <person name="Tritt A."/>
            <person name="Lipzen A."/>
            <person name="He G."/>
            <person name="Yan M."/>
            <person name="Ng V."/>
            <person name="Cullen D."/>
            <person name="Martin F."/>
            <person name="Rosso M.-N."/>
            <person name="Henrissat B."/>
            <person name="Hibbett D."/>
            <person name="Martinez A.T."/>
            <person name="Grigoriev I.V."/>
        </authorList>
    </citation>
    <scope>NUCLEOTIDE SEQUENCE</scope>
    <source>
        <strain evidence="3">CBS 247.69</strain>
    </source>
</reference>
<dbReference type="Pfam" id="PF14033">
    <property type="entry name" value="DUF4246"/>
    <property type="match status" value="1"/>
</dbReference>